<protein>
    <submittedName>
        <fullName evidence="1">Uncharacterized protein</fullName>
    </submittedName>
</protein>
<dbReference type="Proteomes" id="UP000024404">
    <property type="component" value="Unassembled WGS sequence"/>
</dbReference>
<proteinExistence type="predicted"/>
<dbReference type="EnsemblMetazoa" id="OVOC5821.1">
    <property type="protein sequence ID" value="OVOC5821.1"/>
    <property type="gene ID" value="WBGene00242630"/>
</dbReference>
<reference evidence="1" key="2">
    <citation type="submission" date="2018-02" db="UniProtKB">
        <authorList>
            <consortium name="EnsemblMetazoa"/>
        </authorList>
    </citation>
    <scope>IDENTIFICATION</scope>
</reference>
<reference evidence="2" key="1">
    <citation type="submission" date="2013-10" db="EMBL/GenBank/DDBJ databases">
        <title>Genome sequencing of Onchocerca volvulus.</title>
        <authorList>
            <person name="Cotton J."/>
            <person name="Tsai J."/>
            <person name="Stanley E."/>
            <person name="Tracey A."/>
            <person name="Holroyd N."/>
            <person name="Lustigman S."/>
            <person name="Berriman M."/>
        </authorList>
    </citation>
    <scope>NUCLEOTIDE SEQUENCE</scope>
</reference>
<sequence length="66" mass="7775">MLWNEIHQHGHRYNVRAADREAIQVEQRLVRSLYEVPIDATACRQNFNETKIPSKQEAKKIKITSN</sequence>
<evidence type="ECO:0000313" key="1">
    <source>
        <dbReference type="EnsemblMetazoa" id="OVOC5821.1"/>
    </source>
</evidence>
<dbReference type="AlphaFoldDB" id="A0A2K6W6R0"/>
<accession>A0A2K6W6R0</accession>
<evidence type="ECO:0000313" key="2">
    <source>
        <dbReference type="Proteomes" id="UP000024404"/>
    </source>
</evidence>
<name>A0A2K6W6R0_ONCVO</name>
<keyword evidence="2" id="KW-1185">Reference proteome</keyword>
<dbReference type="EMBL" id="CMVM020000161">
    <property type="status" value="NOT_ANNOTATED_CDS"/>
    <property type="molecule type" value="Genomic_DNA"/>
</dbReference>
<organism evidence="1 2">
    <name type="scientific">Onchocerca volvulus</name>
    <dbReference type="NCBI Taxonomy" id="6282"/>
    <lineage>
        <taxon>Eukaryota</taxon>
        <taxon>Metazoa</taxon>
        <taxon>Ecdysozoa</taxon>
        <taxon>Nematoda</taxon>
        <taxon>Chromadorea</taxon>
        <taxon>Rhabditida</taxon>
        <taxon>Spirurina</taxon>
        <taxon>Spiruromorpha</taxon>
        <taxon>Filarioidea</taxon>
        <taxon>Onchocercidae</taxon>
        <taxon>Onchocerca</taxon>
    </lineage>
</organism>